<dbReference type="Gene3D" id="1.20.1290.10">
    <property type="entry name" value="AhpD-like"/>
    <property type="match status" value="1"/>
</dbReference>
<dbReference type="GeneID" id="54365704"/>
<sequence length="247" mass="28774">MAEKDQEYQTVPAESRRLFEEIRDQFPGEELGKDKWEILTIAALTTAGRNEVAADLYTYLITHPNAQYATPEQRQALIRRLREALVKLVSVVGVPKPLETVMVIAEREREEDRDYSCSREDWESGPENIERGKAWLGEIYRHNYAAIAKDHMSAHRDFRWISEQITYGLYLSDHRILDGVDTELVVLPGLMLQNLRRETGWHLRGIRRIGVKSEDVERIWECIVKIGKWCPVPVDRLPRVQDVEHEV</sequence>
<reference evidence="2" key="1">
    <citation type="submission" date="2020-01" db="EMBL/GenBank/DDBJ databases">
        <authorList>
            <consortium name="DOE Joint Genome Institute"/>
            <person name="Haridas S."/>
            <person name="Albert R."/>
            <person name="Binder M."/>
            <person name="Bloem J."/>
            <person name="Labutti K."/>
            <person name="Salamov A."/>
            <person name="Andreopoulos B."/>
            <person name="Baker S.E."/>
            <person name="Barry K."/>
            <person name="Bills G."/>
            <person name="Bluhm B.H."/>
            <person name="Cannon C."/>
            <person name="Castanera R."/>
            <person name="Culley D.E."/>
            <person name="Daum C."/>
            <person name="Ezra D."/>
            <person name="Gonzalez J.B."/>
            <person name="Henrissat B."/>
            <person name="Kuo A."/>
            <person name="Liang C."/>
            <person name="Lipzen A."/>
            <person name="Lutzoni F."/>
            <person name="Magnuson J."/>
            <person name="Mondo S."/>
            <person name="Nolan M."/>
            <person name="Ohm R."/>
            <person name="Pangilinan J."/>
            <person name="Park H.-J."/>
            <person name="Ramirez L."/>
            <person name="Alfaro M."/>
            <person name="Sun H."/>
            <person name="Tritt A."/>
            <person name="Yoshinaga Y."/>
            <person name="Zwiers L.-H."/>
            <person name="Turgeon B.G."/>
            <person name="Goodwin S.B."/>
            <person name="Spatafora J.W."/>
            <person name="Crous P.W."/>
            <person name="Grigoriev I.V."/>
        </authorList>
    </citation>
    <scope>NUCLEOTIDE SEQUENCE</scope>
    <source>
        <strain evidence="2">CBS 342.82</strain>
    </source>
</reference>
<reference evidence="2" key="3">
    <citation type="submission" date="2025-08" db="UniProtKB">
        <authorList>
            <consortium name="RefSeq"/>
        </authorList>
    </citation>
    <scope>IDENTIFICATION</scope>
    <source>
        <strain evidence="2">CBS 342.82</strain>
    </source>
</reference>
<dbReference type="RefSeq" id="XP_033457280.1">
    <property type="nucleotide sequence ID" value="XM_033607905.1"/>
</dbReference>
<dbReference type="PANTHER" id="PTHR28180:SF5">
    <property type="entry name" value="DNA POLYMERASE ALPHA SUBUNIT B"/>
    <property type="match status" value="1"/>
</dbReference>
<gene>
    <name evidence="2" type="ORF">K489DRAFT_412222</name>
</gene>
<dbReference type="PANTHER" id="PTHR28180">
    <property type="entry name" value="CONSERVED MITOCHONDRIAL PROTEIN-RELATED"/>
    <property type="match status" value="1"/>
</dbReference>
<evidence type="ECO:0000313" key="1">
    <source>
        <dbReference type="Proteomes" id="UP000504637"/>
    </source>
</evidence>
<proteinExistence type="predicted"/>
<name>A0A6J3LY74_9PEZI</name>
<protein>
    <submittedName>
        <fullName evidence="2">Uncharacterized protein</fullName>
    </submittedName>
</protein>
<dbReference type="OrthoDB" id="5537330at2759"/>
<dbReference type="SUPFAM" id="SSF69118">
    <property type="entry name" value="AhpD-like"/>
    <property type="match status" value="1"/>
</dbReference>
<reference evidence="2" key="2">
    <citation type="submission" date="2020-04" db="EMBL/GenBank/DDBJ databases">
        <authorList>
            <consortium name="NCBI Genome Project"/>
        </authorList>
    </citation>
    <scope>NUCLEOTIDE SEQUENCE</scope>
    <source>
        <strain evidence="2">CBS 342.82</strain>
    </source>
</reference>
<dbReference type="InterPro" id="IPR052999">
    <property type="entry name" value="PTS1_Protein"/>
</dbReference>
<evidence type="ECO:0000313" key="2">
    <source>
        <dbReference type="RefSeq" id="XP_033457280.1"/>
    </source>
</evidence>
<keyword evidence="1" id="KW-1185">Reference proteome</keyword>
<organism evidence="2">
    <name type="scientific">Dissoconium aciculare CBS 342.82</name>
    <dbReference type="NCBI Taxonomy" id="1314786"/>
    <lineage>
        <taxon>Eukaryota</taxon>
        <taxon>Fungi</taxon>
        <taxon>Dikarya</taxon>
        <taxon>Ascomycota</taxon>
        <taxon>Pezizomycotina</taxon>
        <taxon>Dothideomycetes</taxon>
        <taxon>Dothideomycetidae</taxon>
        <taxon>Mycosphaerellales</taxon>
        <taxon>Dissoconiaceae</taxon>
        <taxon>Dissoconium</taxon>
    </lineage>
</organism>
<dbReference type="Proteomes" id="UP000504637">
    <property type="component" value="Unplaced"/>
</dbReference>
<dbReference type="AlphaFoldDB" id="A0A6J3LY74"/>
<accession>A0A6J3LY74</accession>
<dbReference type="InterPro" id="IPR029032">
    <property type="entry name" value="AhpD-like"/>
</dbReference>